<dbReference type="PANTHER" id="PTHR42718:SF9">
    <property type="entry name" value="MAJOR FACILITATOR SUPERFAMILY MULTIDRUG TRANSPORTER MFSC"/>
    <property type="match status" value="1"/>
</dbReference>
<dbReference type="Proteomes" id="UP001320766">
    <property type="component" value="Unassembled WGS sequence"/>
</dbReference>
<comment type="caution">
    <text evidence="8">The sequence shown here is derived from an EMBL/GenBank/DDBJ whole genome shotgun (WGS) entry which is preliminary data.</text>
</comment>
<name>A0ABT1K7Q8_9ACTN</name>
<feature type="transmembrane region" description="Helical" evidence="6">
    <location>
        <begin position="369"/>
        <end position="389"/>
    </location>
</feature>
<dbReference type="InterPro" id="IPR020846">
    <property type="entry name" value="MFS_dom"/>
</dbReference>
<keyword evidence="3 6" id="KW-0812">Transmembrane</keyword>
<gene>
    <name evidence="8" type="ORF">HD595_005176</name>
</gene>
<feature type="transmembrane region" description="Helical" evidence="6">
    <location>
        <begin position="240"/>
        <end position="259"/>
    </location>
</feature>
<dbReference type="CDD" id="cd17321">
    <property type="entry name" value="MFS_MMR_MDR_like"/>
    <property type="match status" value="1"/>
</dbReference>
<feature type="domain" description="Major facilitator superfamily (MFS) profile" evidence="7">
    <location>
        <begin position="20"/>
        <end position="487"/>
    </location>
</feature>
<sequence length="496" mass="48363">MTSSPALSLELPSRRGRAAALLGVSLGYFMVLLDMTVLSVAEPDLAASLRTSIAGLQWATTGYTVVFGALLLSGGAVADRYGADRVFRAGVAVFALGSLLSALAPGLGVLVGLRAVLGAAGAACVPASMAVIARLYPDPGERTRAVAAWAAISGAAVAAGPVAGGALVDLAGWRAIFLVNVPIGVLVLALTAGRGPRASRGAAASGEAGRHGLAASGEEGRHGLAASGEGARRGERRIDWAAQLAACAVLALLTDALIAAGSRSWAHAAGAVVVTALAARGFAVLERRSDAPVLNRALLGSGGVRAGLAAGAAVSFILNGGLFVLPLLLQQGRHLSAVASGLAFLPLTLPFVVNPPLTGRIVARVGPRPPILAGLALLAAGGGGLAWAVGAGAGYGWLAVGLLLTGTGVSLVLPALAAAVIAAAPAGTAGAAGGLLNAVRQTGATLGVAVMGACAGLGTVTGTALSLVVAAGLCGLAAAWFALRSAPRSSRAEASR</sequence>
<proteinExistence type="predicted"/>
<feature type="transmembrane region" description="Helical" evidence="6">
    <location>
        <begin position="306"/>
        <end position="329"/>
    </location>
</feature>
<keyword evidence="2" id="KW-0813">Transport</keyword>
<feature type="transmembrane region" description="Helical" evidence="6">
    <location>
        <begin position="395"/>
        <end position="426"/>
    </location>
</feature>
<dbReference type="RefSeq" id="WP_253773291.1">
    <property type="nucleotide sequence ID" value="NZ_BAAAVE010000007.1"/>
</dbReference>
<dbReference type="EMBL" id="JAMZEC010000001">
    <property type="protein sequence ID" value="MCP2349054.1"/>
    <property type="molecule type" value="Genomic_DNA"/>
</dbReference>
<feature type="transmembrane region" description="Helical" evidence="6">
    <location>
        <begin position="20"/>
        <end position="41"/>
    </location>
</feature>
<evidence type="ECO:0000256" key="2">
    <source>
        <dbReference type="ARBA" id="ARBA00022448"/>
    </source>
</evidence>
<evidence type="ECO:0000259" key="7">
    <source>
        <dbReference type="PROSITE" id="PS50850"/>
    </source>
</evidence>
<organism evidence="8 9">
    <name type="scientific">Nonomuraea roseoviolacea subsp. carminata</name>
    <dbReference type="NCBI Taxonomy" id="160689"/>
    <lineage>
        <taxon>Bacteria</taxon>
        <taxon>Bacillati</taxon>
        <taxon>Actinomycetota</taxon>
        <taxon>Actinomycetes</taxon>
        <taxon>Streptosporangiales</taxon>
        <taxon>Streptosporangiaceae</taxon>
        <taxon>Nonomuraea</taxon>
    </lineage>
</organism>
<feature type="transmembrane region" description="Helical" evidence="6">
    <location>
        <begin position="113"/>
        <end position="133"/>
    </location>
</feature>
<keyword evidence="5 6" id="KW-0472">Membrane</keyword>
<comment type="subcellular location">
    <subcellularLocation>
        <location evidence="1">Cell membrane</location>
        <topology evidence="1">Multi-pass membrane protein</topology>
    </subcellularLocation>
</comment>
<evidence type="ECO:0000313" key="8">
    <source>
        <dbReference type="EMBL" id="MCP2349054.1"/>
    </source>
</evidence>
<accession>A0ABT1K7Q8</accession>
<evidence type="ECO:0000313" key="9">
    <source>
        <dbReference type="Proteomes" id="UP001320766"/>
    </source>
</evidence>
<dbReference type="Gene3D" id="1.20.1720.10">
    <property type="entry name" value="Multidrug resistance protein D"/>
    <property type="match status" value="1"/>
</dbReference>
<dbReference type="SUPFAM" id="SSF103473">
    <property type="entry name" value="MFS general substrate transporter"/>
    <property type="match status" value="1"/>
</dbReference>
<dbReference type="Pfam" id="PF07690">
    <property type="entry name" value="MFS_1"/>
    <property type="match status" value="1"/>
</dbReference>
<feature type="transmembrane region" description="Helical" evidence="6">
    <location>
        <begin position="86"/>
        <end position="107"/>
    </location>
</feature>
<dbReference type="PRINTS" id="PR01036">
    <property type="entry name" value="TCRTETB"/>
</dbReference>
<dbReference type="InterPro" id="IPR036259">
    <property type="entry name" value="MFS_trans_sf"/>
</dbReference>
<dbReference type="PROSITE" id="PS50850">
    <property type="entry name" value="MFS"/>
    <property type="match status" value="1"/>
</dbReference>
<evidence type="ECO:0000256" key="4">
    <source>
        <dbReference type="ARBA" id="ARBA00022989"/>
    </source>
</evidence>
<feature type="transmembrane region" description="Helical" evidence="6">
    <location>
        <begin position="335"/>
        <end position="357"/>
    </location>
</feature>
<evidence type="ECO:0000256" key="1">
    <source>
        <dbReference type="ARBA" id="ARBA00004651"/>
    </source>
</evidence>
<feature type="transmembrane region" description="Helical" evidence="6">
    <location>
        <begin position="173"/>
        <end position="192"/>
    </location>
</feature>
<dbReference type="PANTHER" id="PTHR42718">
    <property type="entry name" value="MAJOR FACILITATOR SUPERFAMILY MULTIDRUG TRANSPORTER MFSC"/>
    <property type="match status" value="1"/>
</dbReference>
<keyword evidence="9" id="KW-1185">Reference proteome</keyword>
<reference evidence="8 9" key="1">
    <citation type="submission" date="2022-06" db="EMBL/GenBank/DDBJ databases">
        <title>Sequencing the genomes of 1000 actinobacteria strains.</title>
        <authorList>
            <person name="Klenk H.-P."/>
        </authorList>
    </citation>
    <scope>NUCLEOTIDE SEQUENCE [LARGE SCALE GENOMIC DNA]</scope>
    <source>
        <strain evidence="8 9">DSM 44170</strain>
    </source>
</reference>
<evidence type="ECO:0000256" key="6">
    <source>
        <dbReference type="SAM" id="Phobius"/>
    </source>
</evidence>
<dbReference type="Gene3D" id="1.20.1250.20">
    <property type="entry name" value="MFS general substrate transporter like domains"/>
    <property type="match status" value="1"/>
</dbReference>
<feature type="transmembrane region" description="Helical" evidence="6">
    <location>
        <begin position="145"/>
        <end position="167"/>
    </location>
</feature>
<keyword evidence="4 6" id="KW-1133">Transmembrane helix</keyword>
<feature type="transmembrane region" description="Helical" evidence="6">
    <location>
        <begin position="53"/>
        <end position="74"/>
    </location>
</feature>
<evidence type="ECO:0000256" key="5">
    <source>
        <dbReference type="ARBA" id="ARBA00023136"/>
    </source>
</evidence>
<evidence type="ECO:0000256" key="3">
    <source>
        <dbReference type="ARBA" id="ARBA00022692"/>
    </source>
</evidence>
<feature type="transmembrane region" description="Helical" evidence="6">
    <location>
        <begin position="464"/>
        <end position="483"/>
    </location>
</feature>
<protein>
    <submittedName>
        <fullName evidence="8">DHA2 family methylenomycin A resistance protein-like MFS transporter</fullName>
    </submittedName>
</protein>
<dbReference type="InterPro" id="IPR011701">
    <property type="entry name" value="MFS"/>
</dbReference>